<dbReference type="Gene3D" id="1.20.1250.20">
    <property type="entry name" value="MFS general substrate transporter like domains"/>
    <property type="match status" value="1"/>
</dbReference>
<feature type="transmembrane region" description="Helical" evidence="6">
    <location>
        <begin position="174"/>
        <end position="194"/>
    </location>
</feature>
<keyword evidence="3 6" id="KW-0812">Transmembrane</keyword>
<comment type="caution">
    <text evidence="7">The sequence shown here is derived from an EMBL/GenBank/DDBJ whole genome shotgun (WGS) entry which is preliminary data.</text>
</comment>
<evidence type="ECO:0000313" key="8">
    <source>
        <dbReference type="Proteomes" id="UP000632273"/>
    </source>
</evidence>
<evidence type="ECO:0000256" key="5">
    <source>
        <dbReference type="ARBA" id="ARBA00023136"/>
    </source>
</evidence>
<gene>
    <name evidence="7" type="ORF">GCM10011383_11910</name>
</gene>
<organism evidence="7 8">
    <name type="scientific">Hymenobacter cavernae</name>
    <dbReference type="NCBI Taxonomy" id="2044852"/>
    <lineage>
        <taxon>Bacteria</taxon>
        <taxon>Pseudomonadati</taxon>
        <taxon>Bacteroidota</taxon>
        <taxon>Cytophagia</taxon>
        <taxon>Cytophagales</taxon>
        <taxon>Hymenobacteraceae</taxon>
        <taxon>Hymenobacter</taxon>
    </lineage>
</organism>
<keyword evidence="8" id="KW-1185">Reference proteome</keyword>
<evidence type="ECO:0000256" key="6">
    <source>
        <dbReference type="SAM" id="Phobius"/>
    </source>
</evidence>
<dbReference type="PANTHER" id="PTHR42718:SF9">
    <property type="entry name" value="MAJOR FACILITATOR SUPERFAMILY MULTIDRUG TRANSPORTER MFSC"/>
    <property type="match status" value="1"/>
</dbReference>
<keyword evidence="5 6" id="KW-0472">Membrane</keyword>
<sequence>MEQSEPIFKKWAPEWFVRVVLFMALLPSFAPLGLYASYSSYAAGYYGIEPADVQFSILAYYAGLVSFFPFDPRLSSYLLSRQYFILSVSLLVFVTWLCSLVHELPIFLFLRFVQGVIGATVGSPCLTLIFSRLDTSRARAMGYTVFYGALLTAGPVSTAIAGPVLEYFTFPTLYQIYILIQLPGALLLILILNNVRLKKRIPLYQLEWPSFLFFAVTLLSLGYLVSYGQKLYWLEDNSIRLSLVLALVFGALFVVRQLHLKRPYINLGVLRFRNFRLGLLLFLLFYLFRGTTGIATAYFAGVLRMDGWHLAALQVPTLLGIGIGMALTVRFVLLNYSVRGIWLVGFTLLLVYHVWMYFLFGPSQGPGVFVAPLFLQGLGVGTLMVPITVFTLSSLPPAISLSGSYTAVTARYLGFISSIALVNFFQLYWRTENINRLAQEVLPGTSQLTTRLQSYQQNLHSKGMDLGSAQRVATRLLENSLEVQSQLRYSMSYYGMVSVGIVLLLLLIIVLPPVRQKVLSFRQRPL</sequence>
<dbReference type="SUPFAM" id="SSF103473">
    <property type="entry name" value="MFS general substrate transporter"/>
    <property type="match status" value="1"/>
</dbReference>
<feature type="transmembrane region" description="Helical" evidence="6">
    <location>
        <begin position="412"/>
        <end position="429"/>
    </location>
</feature>
<feature type="transmembrane region" description="Helical" evidence="6">
    <location>
        <begin position="340"/>
        <end position="360"/>
    </location>
</feature>
<evidence type="ECO:0000256" key="1">
    <source>
        <dbReference type="ARBA" id="ARBA00004141"/>
    </source>
</evidence>
<proteinExistence type="predicted"/>
<feature type="transmembrane region" description="Helical" evidence="6">
    <location>
        <begin position="311"/>
        <end position="333"/>
    </location>
</feature>
<feature type="transmembrane region" description="Helical" evidence="6">
    <location>
        <begin position="366"/>
        <end position="392"/>
    </location>
</feature>
<feature type="transmembrane region" description="Helical" evidence="6">
    <location>
        <begin position="53"/>
        <end position="71"/>
    </location>
</feature>
<dbReference type="RefSeq" id="WP_188812092.1">
    <property type="nucleotide sequence ID" value="NZ_BMHT01000002.1"/>
</dbReference>
<evidence type="ECO:0000256" key="3">
    <source>
        <dbReference type="ARBA" id="ARBA00022692"/>
    </source>
</evidence>
<feature type="transmembrane region" description="Helical" evidence="6">
    <location>
        <begin position="15"/>
        <end position="38"/>
    </location>
</feature>
<feature type="transmembrane region" description="Helical" evidence="6">
    <location>
        <begin position="108"/>
        <end position="130"/>
    </location>
</feature>
<feature type="transmembrane region" description="Helical" evidence="6">
    <location>
        <begin position="142"/>
        <end position="162"/>
    </location>
</feature>
<feature type="transmembrane region" description="Helical" evidence="6">
    <location>
        <begin position="206"/>
        <end position="226"/>
    </location>
</feature>
<dbReference type="PANTHER" id="PTHR42718">
    <property type="entry name" value="MAJOR FACILITATOR SUPERFAMILY MULTIDRUG TRANSPORTER MFSC"/>
    <property type="match status" value="1"/>
</dbReference>
<evidence type="ECO:0000256" key="4">
    <source>
        <dbReference type="ARBA" id="ARBA00022989"/>
    </source>
</evidence>
<feature type="transmembrane region" description="Helical" evidence="6">
    <location>
        <begin position="493"/>
        <end position="514"/>
    </location>
</feature>
<comment type="subcellular location">
    <subcellularLocation>
        <location evidence="1">Membrane</location>
        <topology evidence="1">Multi-pass membrane protein</topology>
    </subcellularLocation>
</comment>
<evidence type="ECO:0008006" key="9">
    <source>
        <dbReference type="Google" id="ProtNLM"/>
    </source>
</evidence>
<dbReference type="InterPro" id="IPR036259">
    <property type="entry name" value="MFS_trans_sf"/>
</dbReference>
<accession>A0ABQ1TVW9</accession>
<dbReference type="InterPro" id="IPR011701">
    <property type="entry name" value="MFS"/>
</dbReference>
<name>A0ABQ1TVW9_9BACT</name>
<feature type="transmembrane region" description="Helical" evidence="6">
    <location>
        <begin position="238"/>
        <end position="256"/>
    </location>
</feature>
<evidence type="ECO:0000313" key="7">
    <source>
        <dbReference type="EMBL" id="GGF02653.1"/>
    </source>
</evidence>
<keyword evidence="2" id="KW-0813">Transport</keyword>
<keyword evidence="4 6" id="KW-1133">Transmembrane helix</keyword>
<feature type="transmembrane region" description="Helical" evidence="6">
    <location>
        <begin position="83"/>
        <end position="102"/>
    </location>
</feature>
<evidence type="ECO:0000256" key="2">
    <source>
        <dbReference type="ARBA" id="ARBA00022448"/>
    </source>
</evidence>
<protein>
    <recommendedName>
        <fullName evidence="9">MFS transporter</fullName>
    </recommendedName>
</protein>
<dbReference type="EMBL" id="BMHT01000002">
    <property type="protein sequence ID" value="GGF02653.1"/>
    <property type="molecule type" value="Genomic_DNA"/>
</dbReference>
<dbReference type="Proteomes" id="UP000632273">
    <property type="component" value="Unassembled WGS sequence"/>
</dbReference>
<dbReference type="Pfam" id="PF07690">
    <property type="entry name" value="MFS_1"/>
    <property type="match status" value="1"/>
</dbReference>
<reference evidence="8" key="1">
    <citation type="journal article" date="2019" name="Int. J. Syst. Evol. Microbiol.">
        <title>The Global Catalogue of Microorganisms (GCM) 10K type strain sequencing project: providing services to taxonomists for standard genome sequencing and annotation.</title>
        <authorList>
            <consortium name="The Broad Institute Genomics Platform"/>
            <consortium name="The Broad Institute Genome Sequencing Center for Infectious Disease"/>
            <person name="Wu L."/>
            <person name="Ma J."/>
        </authorList>
    </citation>
    <scope>NUCLEOTIDE SEQUENCE [LARGE SCALE GENOMIC DNA]</scope>
    <source>
        <strain evidence="8">CGMCC 1.15197</strain>
    </source>
</reference>
<feature type="transmembrane region" description="Helical" evidence="6">
    <location>
        <begin position="277"/>
        <end position="299"/>
    </location>
</feature>